<evidence type="ECO:0000256" key="2">
    <source>
        <dbReference type="ARBA" id="ARBA00022475"/>
    </source>
</evidence>
<evidence type="ECO:0000313" key="10">
    <source>
        <dbReference type="Proteomes" id="UP000194218"/>
    </source>
</evidence>
<evidence type="ECO:0000256" key="3">
    <source>
        <dbReference type="ARBA" id="ARBA00022692"/>
    </source>
</evidence>
<protein>
    <recommendedName>
        <fullName evidence="8">Type II secretion system protein GspF domain-containing protein</fullName>
    </recommendedName>
</protein>
<evidence type="ECO:0000256" key="6">
    <source>
        <dbReference type="SAM" id="MobiDB-lite"/>
    </source>
</evidence>
<feature type="transmembrane region" description="Helical" evidence="7">
    <location>
        <begin position="32"/>
        <end position="49"/>
    </location>
</feature>
<dbReference type="GO" id="GO:0005886">
    <property type="term" value="C:plasma membrane"/>
    <property type="evidence" value="ECO:0007669"/>
    <property type="project" value="UniProtKB-SubCell"/>
</dbReference>
<dbReference type="Proteomes" id="UP000194218">
    <property type="component" value="Chromosome"/>
</dbReference>
<feature type="transmembrane region" description="Helical" evidence="7">
    <location>
        <begin position="277"/>
        <end position="300"/>
    </location>
</feature>
<dbReference type="AlphaFoldDB" id="A0A1W7CYU1"/>
<reference evidence="9 10" key="1">
    <citation type="submission" date="2017-05" db="EMBL/GenBank/DDBJ databases">
        <title>Complete genome sequence of Streptomyces sp. SCSIO 03032 revealed the diverse biosynthetic pathways for its bioactive secondary metabolites.</title>
        <authorList>
            <person name="Ma L."/>
            <person name="Zhu Y."/>
            <person name="Zhang W."/>
            <person name="Zhang G."/>
            <person name="Tian X."/>
            <person name="Zhang S."/>
            <person name="Zhang C."/>
        </authorList>
    </citation>
    <scope>NUCLEOTIDE SEQUENCE [LARGE SCALE GENOMIC DNA]</scope>
    <source>
        <strain evidence="9 10">SCSIO 03032</strain>
    </source>
</reference>
<name>A0A1W7CYU1_9ACTN</name>
<gene>
    <name evidence="9" type="ORF">CAG99_14780</name>
</gene>
<keyword evidence="5 7" id="KW-0472">Membrane</keyword>
<dbReference type="PANTHER" id="PTHR35007">
    <property type="entry name" value="INTEGRAL MEMBRANE PROTEIN-RELATED"/>
    <property type="match status" value="1"/>
</dbReference>
<keyword evidence="4 7" id="KW-1133">Transmembrane helix</keyword>
<evidence type="ECO:0000256" key="4">
    <source>
        <dbReference type="ARBA" id="ARBA00022989"/>
    </source>
</evidence>
<comment type="subcellular location">
    <subcellularLocation>
        <location evidence="1">Cell membrane</location>
        <topology evidence="1">Multi-pass membrane protein</topology>
    </subcellularLocation>
</comment>
<sequence>MGPGGLRPRARLAAPGHPVRPERRRPPVTGQLGPFTAALCAGAGAWLLAADPRRRDRTAALPTGPGAAVPVPRAGRRMPRLADAAELRIVLGCAVAGGLLALWGGSPLPLPAAALSVPAALRAWRGRAAERAAERAREAVIAFCSELAAEVRAGRAPAQAVVAVGTDGLGPPGAGVLAAARYGGDVPAALRAAAVRPGADGLRGVAACWSVAVDGGASFAAGLERVAGALRAERNQRDELRAQLSGPRATAAVLAALPLFGLVLGAVMGVAPLRVLLGTPAGLVCLATGAALEWAGIAWVRAIVGAAERGAP</sequence>
<feature type="domain" description="Type II secretion system protein GspF" evidence="8">
    <location>
        <begin position="143"/>
        <end position="263"/>
    </location>
</feature>
<evidence type="ECO:0000256" key="1">
    <source>
        <dbReference type="ARBA" id="ARBA00004651"/>
    </source>
</evidence>
<dbReference type="PANTHER" id="PTHR35007:SF4">
    <property type="entry name" value="CONSERVED TRANSMEMBRANE PROTEIN-RELATED"/>
    <property type="match status" value="1"/>
</dbReference>
<organism evidence="9 10">
    <name type="scientific">Streptomyces marincola</name>
    <dbReference type="NCBI Taxonomy" id="2878388"/>
    <lineage>
        <taxon>Bacteria</taxon>
        <taxon>Bacillati</taxon>
        <taxon>Actinomycetota</taxon>
        <taxon>Actinomycetes</taxon>
        <taxon>Kitasatosporales</taxon>
        <taxon>Streptomycetaceae</taxon>
        <taxon>Streptomyces</taxon>
    </lineage>
</organism>
<dbReference type="EMBL" id="CP021121">
    <property type="protein sequence ID" value="ARQ69954.1"/>
    <property type="molecule type" value="Genomic_DNA"/>
</dbReference>
<evidence type="ECO:0000259" key="8">
    <source>
        <dbReference type="Pfam" id="PF00482"/>
    </source>
</evidence>
<dbReference type="KEGG" id="smao:CAG99_14780"/>
<keyword evidence="10" id="KW-1185">Reference proteome</keyword>
<keyword evidence="2" id="KW-1003">Cell membrane</keyword>
<dbReference type="InterPro" id="IPR018076">
    <property type="entry name" value="T2SS_GspF_dom"/>
</dbReference>
<proteinExistence type="predicted"/>
<dbReference type="OrthoDB" id="4337966at2"/>
<accession>A0A1W7CYU1</accession>
<feature type="region of interest" description="Disordered" evidence="6">
    <location>
        <begin position="1"/>
        <end position="28"/>
    </location>
</feature>
<feature type="transmembrane region" description="Helical" evidence="7">
    <location>
        <begin position="251"/>
        <end position="271"/>
    </location>
</feature>
<evidence type="ECO:0000313" key="9">
    <source>
        <dbReference type="EMBL" id="ARQ69954.1"/>
    </source>
</evidence>
<evidence type="ECO:0000256" key="7">
    <source>
        <dbReference type="SAM" id="Phobius"/>
    </source>
</evidence>
<dbReference type="Pfam" id="PF00482">
    <property type="entry name" value="T2SSF"/>
    <property type="match status" value="1"/>
</dbReference>
<keyword evidence="3 7" id="KW-0812">Transmembrane</keyword>
<evidence type="ECO:0000256" key="5">
    <source>
        <dbReference type="ARBA" id="ARBA00023136"/>
    </source>
</evidence>